<evidence type="ECO:0000313" key="1">
    <source>
        <dbReference type="EMBL" id="CDW37743.1"/>
    </source>
</evidence>
<dbReference type="AlphaFoldDB" id="A0A0K2UHP4"/>
<dbReference type="EMBL" id="HACA01020382">
    <property type="protein sequence ID" value="CDW37743.1"/>
    <property type="molecule type" value="Transcribed_RNA"/>
</dbReference>
<reference evidence="1" key="1">
    <citation type="submission" date="2014-05" db="EMBL/GenBank/DDBJ databases">
        <authorList>
            <person name="Chronopoulou M."/>
        </authorList>
    </citation>
    <scope>NUCLEOTIDE SEQUENCE</scope>
    <source>
        <tissue evidence="1">Whole organism</tissue>
    </source>
</reference>
<accession>A0A0K2UHP4</accession>
<protein>
    <submittedName>
        <fullName evidence="1">Uncharacterized protein</fullName>
    </submittedName>
</protein>
<proteinExistence type="predicted"/>
<sequence length="54" mass="6388">MSFINILSAKIFSQEGLDLSVRMTWSTVLRENNRTFLWPNVALSYTYVRCKHLH</sequence>
<name>A0A0K2UHP4_LEPSM</name>
<organism evidence="1">
    <name type="scientific">Lepeophtheirus salmonis</name>
    <name type="common">Salmon louse</name>
    <name type="synonym">Caligus salmonis</name>
    <dbReference type="NCBI Taxonomy" id="72036"/>
    <lineage>
        <taxon>Eukaryota</taxon>
        <taxon>Metazoa</taxon>
        <taxon>Ecdysozoa</taxon>
        <taxon>Arthropoda</taxon>
        <taxon>Crustacea</taxon>
        <taxon>Multicrustacea</taxon>
        <taxon>Hexanauplia</taxon>
        <taxon>Copepoda</taxon>
        <taxon>Siphonostomatoida</taxon>
        <taxon>Caligidae</taxon>
        <taxon>Lepeophtheirus</taxon>
    </lineage>
</organism>